<reference evidence="5 6" key="1">
    <citation type="submission" date="2019-06" db="EMBL/GenBank/DDBJ databases">
        <title>Complete genome of Shewanella marisflavi ECSMB14101, a mussel settlement-inducing bacterium isolated from East China Sea.</title>
        <authorList>
            <person name="Yang J."/>
            <person name="Liang X."/>
            <person name="Chang R."/>
            <person name="Peng L."/>
        </authorList>
    </citation>
    <scope>NUCLEOTIDE SEQUENCE [LARGE SCALE GENOMIC DNA]</scope>
    <source>
        <strain evidence="5 6">ECSMB14101</strain>
    </source>
</reference>
<dbReference type="InterPro" id="IPR029787">
    <property type="entry name" value="Nucleotide_cyclase"/>
</dbReference>
<evidence type="ECO:0000256" key="3">
    <source>
        <dbReference type="SAM" id="Phobius"/>
    </source>
</evidence>
<gene>
    <name evidence="5" type="ORF">FGA12_04055</name>
</gene>
<dbReference type="NCBIfam" id="TIGR00254">
    <property type="entry name" value="GGDEF"/>
    <property type="match status" value="1"/>
</dbReference>
<feature type="transmembrane region" description="Helical" evidence="3">
    <location>
        <begin position="24"/>
        <end position="46"/>
    </location>
</feature>
<dbReference type="SUPFAM" id="SSF55073">
    <property type="entry name" value="Nucleotide cyclase"/>
    <property type="match status" value="1"/>
</dbReference>
<dbReference type="PROSITE" id="PS50887">
    <property type="entry name" value="GGDEF"/>
    <property type="match status" value="1"/>
</dbReference>
<dbReference type="PANTHER" id="PTHR45138">
    <property type="entry name" value="REGULATORY COMPONENTS OF SENSORY TRANSDUCTION SYSTEM"/>
    <property type="match status" value="1"/>
</dbReference>
<evidence type="ECO:0000259" key="4">
    <source>
        <dbReference type="PROSITE" id="PS50887"/>
    </source>
</evidence>
<keyword evidence="3" id="KW-0472">Membrane</keyword>
<evidence type="ECO:0000313" key="6">
    <source>
        <dbReference type="Proteomes" id="UP000318758"/>
    </source>
</evidence>
<dbReference type="CDD" id="cd01949">
    <property type="entry name" value="GGDEF"/>
    <property type="match status" value="1"/>
</dbReference>
<proteinExistence type="predicted"/>
<feature type="transmembrane region" description="Helical" evidence="3">
    <location>
        <begin position="149"/>
        <end position="173"/>
    </location>
</feature>
<dbReference type="Gene3D" id="3.30.70.270">
    <property type="match status" value="1"/>
</dbReference>
<sequence length="366" mass="41203">MLKYWYKDFAQYPPGHRDYWRTRLIGHTLLLSSSFFLVLTLLNIFYFESYEYAALDASGFLISLSILLFFNRTANVNLASWAVTLMVTGLILLFVASVGGYAHSLYWATLIPPFAFFLLGRQRGSLICLIAFGVCAYIVYGQIQEAKPVTFGMGSLFNVIEVSIAHIMLFRFYEGTRSSAYRQLAERNAKIQKLAETDKLTGLYNREKLDLTLEQGVQQSHHQQMPLSLLILDVDYFKQINDAYGHLAGDQVLCQLADSLKSLIRQGDFLARWGGEEFVIILPDTTLPQAMKLAEQLRQDVASQKFAAQSLTISVGVSALRSDDTTKSLINRADNALYQAKHCGRNRVVAETQSPTQPAEHRAVND</sequence>
<evidence type="ECO:0000256" key="2">
    <source>
        <dbReference type="ARBA" id="ARBA00034247"/>
    </source>
</evidence>
<dbReference type="InterPro" id="IPR000160">
    <property type="entry name" value="GGDEF_dom"/>
</dbReference>
<accession>A0ABX5WL10</accession>
<protein>
    <recommendedName>
        <fullName evidence="1">diguanylate cyclase</fullName>
        <ecNumber evidence="1">2.7.7.65</ecNumber>
    </recommendedName>
</protein>
<keyword evidence="6" id="KW-1185">Reference proteome</keyword>
<feature type="domain" description="GGDEF" evidence="4">
    <location>
        <begin position="225"/>
        <end position="353"/>
    </location>
</feature>
<feature type="transmembrane region" description="Helical" evidence="3">
    <location>
        <begin position="78"/>
        <end position="95"/>
    </location>
</feature>
<feature type="transmembrane region" description="Helical" evidence="3">
    <location>
        <begin position="126"/>
        <end position="143"/>
    </location>
</feature>
<evidence type="ECO:0000313" key="5">
    <source>
        <dbReference type="EMBL" id="QDF74405.1"/>
    </source>
</evidence>
<dbReference type="PANTHER" id="PTHR45138:SF9">
    <property type="entry name" value="DIGUANYLATE CYCLASE DGCM-RELATED"/>
    <property type="match status" value="1"/>
</dbReference>
<organism evidence="5 6">
    <name type="scientific">Shewanella marisflavi</name>
    <dbReference type="NCBI Taxonomy" id="260364"/>
    <lineage>
        <taxon>Bacteria</taxon>
        <taxon>Pseudomonadati</taxon>
        <taxon>Pseudomonadota</taxon>
        <taxon>Gammaproteobacteria</taxon>
        <taxon>Alteromonadales</taxon>
        <taxon>Shewanellaceae</taxon>
        <taxon>Shewanella</taxon>
    </lineage>
</organism>
<dbReference type="InterPro" id="IPR048435">
    <property type="entry name" value="MASE6"/>
</dbReference>
<dbReference type="InterPro" id="IPR050469">
    <property type="entry name" value="Diguanylate_Cyclase"/>
</dbReference>
<dbReference type="Pfam" id="PF20966">
    <property type="entry name" value="MASE6"/>
    <property type="match status" value="1"/>
</dbReference>
<dbReference type="RefSeq" id="WP_033539680.1">
    <property type="nucleotide sequence ID" value="NZ_CP041153.1"/>
</dbReference>
<dbReference type="Proteomes" id="UP000318758">
    <property type="component" value="Chromosome"/>
</dbReference>
<comment type="catalytic activity">
    <reaction evidence="2">
        <text>2 GTP = 3',3'-c-di-GMP + 2 diphosphate</text>
        <dbReference type="Rhea" id="RHEA:24898"/>
        <dbReference type="ChEBI" id="CHEBI:33019"/>
        <dbReference type="ChEBI" id="CHEBI:37565"/>
        <dbReference type="ChEBI" id="CHEBI:58805"/>
        <dbReference type="EC" id="2.7.7.65"/>
    </reaction>
</comment>
<keyword evidence="3" id="KW-0812">Transmembrane</keyword>
<keyword evidence="3" id="KW-1133">Transmembrane helix</keyword>
<evidence type="ECO:0000256" key="1">
    <source>
        <dbReference type="ARBA" id="ARBA00012528"/>
    </source>
</evidence>
<dbReference type="SMART" id="SM00267">
    <property type="entry name" value="GGDEF"/>
    <property type="match status" value="1"/>
</dbReference>
<name>A0ABX5WL10_9GAMM</name>
<feature type="transmembrane region" description="Helical" evidence="3">
    <location>
        <begin position="52"/>
        <end position="71"/>
    </location>
</feature>
<dbReference type="EC" id="2.7.7.65" evidence="1"/>
<dbReference type="InterPro" id="IPR043128">
    <property type="entry name" value="Rev_trsase/Diguanyl_cyclase"/>
</dbReference>
<dbReference type="Pfam" id="PF00990">
    <property type="entry name" value="GGDEF"/>
    <property type="match status" value="1"/>
</dbReference>
<dbReference type="EMBL" id="CP041153">
    <property type="protein sequence ID" value="QDF74405.1"/>
    <property type="molecule type" value="Genomic_DNA"/>
</dbReference>